<dbReference type="InterPro" id="IPR053376">
    <property type="entry name" value="Serine_acetyltransferase"/>
</dbReference>
<evidence type="ECO:0000256" key="9">
    <source>
        <dbReference type="ARBA" id="ARBA00023315"/>
    </source>
</evidence>
<dbReference type="SUPFAM" id="SSF51161">
    <property type="entry name" value="Trimeric LpxA-like enzymes"/>
    <property type="match status" value="1"/>
</dbReference>
<dbReference type="InterPro" id="IPR005881">
    <property type="entry name" value="Ser_O-AcTrfase"/>
</dbReference>
<dbReference type="Gene3D" id="1.10.3130.10">
    <property type="entry name" value="serine acetyltransferase, domain 1"/>
    <property type="match status" value="1"/>
</dbReference>
<dbReference type="InterPro" id="IPR001451">
    <property type="entry name" value="Hexapep"/>
</dbReference>
<dbReference type="InterPro" id="IPR042122">
    <property type="entry name" value="Ser_AcTrfase_N_sf"/>
</dbReference>
<proteinExistence type="inferred from homology"/>
<keyword evidence="6 12" id="KW-0808">Transferase</keyword>
<dbReference type="InterPro" id="IPR018357">
    <property type="entry name" value="Hexapep_transf_CS"/>
</dbReference>
<gene>
    <name evidence="12" type="primary">cysE</name>
    <name evidence="12" type="ORF">Q4521_15810</name>
</gene>
<evidence type="ECO:0000256" key="6">
    <source>
        <dbReference type="ARBA" id="ARBA00022679"/>
    </source>
</evidence>
<dbReference type="FunFam" id="2.160.10.10:FF:000002">
    <property type="entry name" value="Serine acetyltransferase"/>
    <property type="match status" value="1"/>
</dbReference>
<dbReference type="EC" id="2.3.1.30" evidence="3"/>
<dbReference type="GO" id="GO:0005737">
    <property type="term" value="C:cytoplasm"/>
    <property type="evidence" value="ECO:0007669"/>
    <property type="project" value="InterPro"/>
</dbReference>
<dbReference type="GeneID" id="98612763"/>
<dbReference type="GO" id="GO:0006535">
    <property type="term" value="P:cysteine biosynthetic process from serine"/>
    <property type="evidence" value="ECO:0007669"/>
    <property type="project" value="InterPro"/>
</dbReference>
<comment type="catalytic activity">
    <reaction evidence="10">
        <text>L-serine + acetyl-CoA = O-acetyl-L-serine + CoA</text>
        <dbReference type="Rhea" id="RHEA:24560"/>
        <dbReference type="ChEBI" id="CHEBI:33384"/>
        <dbReference type="ChEBI" id="CHEBI:57287"/>
        <dbReference type="ChEBI" id="CHEBI:57288"/>
        <dbReference type="ChEBI" id="CHEBI:58340"/>
        <dbReference type="EC" id="2.3.1.30"/>
    </reaction>
</comment>
<dbReference type="RefSeq" id="WP_011467566.1">
    <property type="nucleotide sequence ID" value="NZ_CP123764.1"/>
</dbReference>
<dbReference type="Pfam" id="PF00132">
    <property type="entry name" value="Hexapep"/>
    <property type="match status" value="1"/>
</dbReference>
<comment type="pathway">
    <text evidence="1">Amino-acid biosynthesis; L-cysteine biosynthesis; L-cysteine from L-serine: step 1/2.</text>
</comment>
<evidence type="ECO:0000256" key="5">
    <source>
        <dbReference type="ARBA" id="ARBA00022605"/>
    </source>
</evidence>
<name>A0AAW7X9K6_9GAMM</name>
<dbReference type="GO" id="GO:0009001">
    <property type="term" value="F:serine O-acetyltransferase activity"/>
    <property type="evidence" value="ECO:0007669"/>
    <property type="project" value="UniProtKB-EC"/>
</dbReference>
<evidence type="ECO:0000256" key="1">
    <source>
        <dbReference type="ARBA" id="ARBA00004876"/>
    </source>
</evidence>
<dbReference type="NCBIfam" id="NF008349">
    <property type="entry name" value="PRK11132.1"/>
    <property type="match status" value="1"/>
</dbReference>
<dbReference type="NCBIfam" id="NF041874">
    <property type="entry name" value="EPS_EpsC"/>
    <property type="match status" value="1"/>
</dbReference>
<evidence type="ECO:0000256" key="4">
    <source>
        <dbReference type="ARBA" id="ARBA00018522"/>
    </source>
</evidence>
<evidence type="ECO:0000256" key="2">
    <source>
        <dbReference type="ARBA" id="ARBA00007274"/>
    </source>
</evidence>
<feature type="domain" description="Serine acetyltransferase N-terminal" evidence="11">
    <location>
        <begin position="21"/>
        <end position="125"/>
    </location>
</feature>
<evidence type="ECO:0000313" key="13">
    <source>
        <dbReference type="Proteomes" id="UP001169760"/>
    </source>
</evidence>
<dbReference type="InterPro" id="IPR010493">
    <property type="entry name" value="Ser_AcTrfase_N"/>
</dbReference>
<dbReference type="AlphaFoldDB" id="A0AAW7X9K6"/>
<keyword evidence="8" id="KW-0198">Cysteine biosynthesis</keyword>
<keyword evidence="7" id="KW-0677">Repeat</keyword>
<evidence type="ECO:0000256" key="3">
    <source>
        <dbReference type="ARBA" id="ARBA00013266"/>
    </source>
</evidence>
<dbReference type="PANTHER" id="PTHR42811">
    <property type="entry name" value="SERINE ACETYLTRANSFERASE"/>
    <property type="match status" value="1"/>
</dbReference>
<dbReference type="Gene3D" id="2.160.10.10">
    <property type="entry name" value="Hexapeptide repeat proteins"/>
    <property type="match status" value="1"/>
</dbReference>
<sequence length="277" mass="29872">MHKTTPISTLADQKSQELDPVWQTIRQETREQVEEEPALASFLHATILNHDTLESALSFHLAHKLANPAISALQIREIIEESMSHDSCISEAVRADIRAVFDRDSACNSYALPFLYFKGFHALQAFRVAHCLYKRGRKSLAYFLQSHIALTFGVDIHPAARIGKGIMMDHATGIVIGETTVVEDDVSLMQGVTLGGTGKEASDRHPKVRKGVLVGAGAKILGNIEIGEGAKVGAGSVVLEAVPPHTTVVGVPARVVGVPQSQSPALDMNHGIQCDCE</sequence>
<dbReference type="InterPro" id="IPR045304">
    <property type="entry name" value="LbH_SAT"/>
</dbReference>
<evidence type="ECO:0000256" key="7">
    <source>
        <dbReference type="ARBA" id="ARBA00022737"/>
    </source>
</evidence>
<dbReference type="CDD" id="cd03354">
    <property type="entry name" value="LbH_SAT"/>
    <property type="match status" value="1"/>
</dbReference>
<dbReference type="PROSITE" id="PS00101">
    <property type="entry name" value="HEXAPEP_TRANSFERASES"/>
    <property type="match status" value="1"/>
</dbReference>
<dbReference type="EMBL" id="JAUOPB010000012">
    <property type="protein sequence ID" value="MDO6423950.1"/>
    <property type="molecule type" value="Genomic_DNA"/>
</dbReference>
<dbReference type="NCBIfam" id="TIGR01172">
    <property type="entry name" value="cysE"/>
    <property type="match status" value="1"/>
</dbReference>
<dbReference type="InterPro" id="IPR011004">
    <property type="entry name" value="Trimer_LpxA-like_sf"/>
</dbReference>
<protein>
    <recommendedName>
        <fullName evidence="4">Serine acetyltransferase</fullName>
        <ecNumber evidence="3">2.3.1.30</ecNumber>
    </recommendedName>
</protein>
<accession>A0AAW7X9K6</accession>
<dbReference type="Pfam" id="PF06426">
    <property type="entry name" value="SATase_N"/>
    <property type="match status" value="1"/>
</dbReference>
<evidence type="ECO:0000259" key="11">
    <source>
        <dbReference type="SMART" id="SM00971"/>
    </source>
</evidence>
<dbReference type="Proteomes" id="UP001169760">
    <property type="component" value="Unassembled WGS sequence"/>
</dbReference>
<dbReference type="SMART" id="SM00971">
    <property type="entry name" value="SATase_N"/>
    <property type="match status" value="1"/>
</dbReference>
<evidence type="ECO:0000313" key="12">
    <source>
        <dbReference type="EMBL" id="MDO6423950.1"/>
    </source>
</evidence>
<evidence type="ECO:0000256" key="8">
    <source>
        <dbReference type="ARBA" id="ARBA00023192"/>
    </source>
</evidence>
<keyword evidence="9 12" id="KW-0012">Acyltransferase</keyword>
<reference evidence="12" key="1">
    <citation type="submission" date="2023-07" db="EMBL/GenBank/DDBJ databases">
        <title>Genome content predicts the carbon catabolic preferences of heterotrophic bacteria.</title>
        <authorList>
            <person name="Gralka M."/>
        </authorList>
    </citation>
    <scope>NUCLEOTIDE SEQUENCE</scope>
    <source>
        <strain evidence="12">I3M17_2</strain>
    </source>
</reference>
<organism evidence="12 13">
    <name type="scientific">Saccharophagus degradans</name>
    <dbReference type="NCBI Taxonomy" id="86304"/>
    <lineage>
        <taxon>Bacteria</taxon>
        <taxon>Pseudomonadati</taxon>
        <taxon>Pseudomonadota</taxon>
        <taxon>Gammaproteobacteria</taxon>
        <taxon>Cellvibrionales</taxon>
        <taxon>Cellvibrionaceae</taxon>
        <taxon>Saccharophagus</taxon>
    </lineage>
</organism>
<evidence type="ECO:0000256" key="10">
    <source>
        <dbReference type="ARBA" id="ARBA00049486"/>
    </source>
</evidence>
<comment type="similarity">
    <text evidence="2">Belongs to the transferase hexapeptide repeat family.</text>
</comment>
<comment type="caution">
    <text evidence="12">The sequence shown here is derived from an EMBL/GenBank/DDBJ whole genome shotgun (WGS) entry which is preliminary data.</text>
</comment>
<keyword evidence="5" id="KW-0028">Amino-acid biosynthesis</keyword>